<keyword evidence="2" id="KW-0596">Phosphopantetheine</keyword>
<accession>A0AAD9QB38</accession>
<dbReference type="SUPFAM" id="SSF53474">
    <property type="entry name" value="alpha/beta-Hydrolases"/>
    <property type="match status" value="1"/>
</dbReference>
<dbReference type="SUPFAM" id="SSF47336">
    <property type="entry name" value="ACP-like"/>
    <property type="match status" value="1"/>
</dbReference>
<dbReference type="InterPro" id="IPR001031">
    <property type="entry name" value="Thioesterase"/>
</dbReference>
<keyword evidence="3" id="KW-0597">Phosphoprotein</keyword>
<dbReference type="GO" id="GO:0004312">
    <property type="term" value="F:fatty acid synthase activity"/>
    <property type="evidence" value="ECO:0007669"/>
    <property type="project" value="TreeGrafter"/>
</dbReference>
<dbReference type="Pfam" id="PF08659">
    <property type="entry name" value="KR"/>
    <property type="match status" value="1"/>
</dbReference>
<evidence type="ECO:0000256" key="2">
    <source>
        <dbReference type="ARBA" id="ARBA00022450"/>
    </source>
</evidence>
<evidence type="ECO:0000256" key="1">
    <source>
        <dbReference type="ARBA" id="ARBA00012480"/>
    </source>
</evidence>
<sequence>MSLEMDLDFFVMFSSMASIFGSPQQVSYSACNAFQDSLAEYRRHVLGLPGLAINWGPISGAGVMEREVKIAKLMTAVGLGFVDAKEGTKHMAKVLNEEPGRCRIALCNVDWPRFLSTNEVLEKSPRLSIIASQEKASENFSESSQSLVQRITLEQDSDKRKDLINEYISLAIPDWFGIAVTAEADFNKSLYSYGVDSTSALTLKMQLQTDLQVSFEVFYFMQPDTTLLKMAKDINDRLSGKIPDSQPGNDRPQTGERQETNTQPKKRNSTATSRIQVIPLYNPESSAIKFFCVHPSHRYALNLMPISSGFQGQDQVSFYALGFTDPTTVSEDWGGVRELAIHYLSLIKEEQPHGPYFLGGYSYGGLVAYEIASLLTEQKQRVEFVAMIDTFPWLSRSQAIRTRLTSMFKDKTSPLLHVELQIENFVKKLATHSLNMAVEEYDLMRNERSQDWIIDEIQKRCQEKGLAVSNIRSLKESLQNDQTVAARTHREWQPSLVKKTPRIEQLSKHSFVFSHESFLFIVHKQVRYRGPLTFLKSQNANFSPTPSVIESTEELWAELVDGGTTVLVCPGDHYSMSDSPHAYVTGSILATAVSFSYRLLFYKFPKPQRTLSQRRAVEKLKDGLVVYIHSKKGNKKPHFGELSLKENTLKLEFRSKADEEQTQRKTKKTIDLKGSQLSKLGIVIKPNSIFSIIFQRRMPNEPHVRECNIGAAFAIISLIVDPRDIKVNGGSKV</sequence>
<keyword evidence="7" id="KW-1185">Reference proteome</keyword>
<feature type="domain" description="Carrier" evidence="5">
    <location>
        <begin position="154"/>
        <end position="238"/>
    </location>
</feature>
<dbReference type="InterPro" id="IPR050091">
    <property type="entry name" value="PKS_NRPS_Biosynth_Enz"/>
</dbReference>
<dbReference type="PANTHER" id="PTHR43775">
    <property type="entry name" value="FATTY ACID SYNTHASE"/>
    <property type="match status" value="1"/>
</dbReference>
<dbReference type="Proteomes" id="UP001249851">
    <property type="component" value="Unassembled WGS sequence"/>
</dbReference>
<reference evidence="6" key="1">
    <citation type="journal article" date="2023" name="G3 (Bethesda)">
        <title>Whole genome assembly and annotation of the endangered Caribbean coral Acropora cervicornis.</title>
        <authorList>
            <person name="Selwyn J.D."/>
            <person name="Vollmer S.V."/>
        </authorList>
    </citation>
    <scope>NUCLEOTIDE SEQUENCE</scope>
    <source>
        <strain evidence="6">K2</strain>
    </source>
</reference>
<dbReference type="InterPro" id="IPR029058">
    <property type="entry name" value="AB_hydrolase_fold"/>
</dbReference>
<evidence type="ECO:0000256" key="4">
    <source>
        <dbReference type="SAM" id="MobiDB-lite"/>
    </source>
</evidence>
<dbReference type="GO" id="GO:0006633">
    <property type="term" value="P:fatty acid biosynthetic process"/>
    <property type="evidence" value="ECO:0007669"/>
    <property type="project" value="TreeGrafter"/>
</dbReference>
<reference evidence="6" key="2">
    <citation type="journal article" date="2023" name="Science">
        <title>Genomic signatures of disease resistance in endangered staghorn corals.</title>
        <authorList>
            <person name="Vollmer S.V."/>
            <person name="Selwyn J.D."/>
            <person name="Despard B.A."/>
            <person name="Roesel C.L."/>
        </authorList>
    </citation>
    <scope>NUCLEOTIDE SEQUENCE</scope>
    <source>
        <strain evidence="6">K2</strain>
    </source>
</reference>
<comment type="caution">
    <text evidence="6">The sequence shown here is derived from an EMBL/GenBank/DDBJ whole genome shotgun (WGS) entry which is preliminary data.</text>
</comment>
<dbReference type="EMBL" id="JARQWQ010000046">
    <property type="protein sequence ID" value="KAK2558038.1"/>
    <property type="molecule type" value="Genomic_DNA"/>
</dbReference>
<evidence type="ECO:0000256" key="3">
    <source>
        <dbReference type="ARBA" id="ARBA00022553"/>
    </source>
</evidence>
<dbReference type="InterPro" id="IPR036291">
    <property type="entry name" value="NAD(P)-bd_dom_sf"/>
</dbReference>
<dbReference type="InterPro" id="IPR013968">
    <property type="entry name" value="PKS_KR"/>
</dbReference>
<dbReference type="Gene3D" id="3.40.50.720">
    <property type="entry name" value="NAD(P)-binding Rossmann-like Domain"/>
    <property type="match status" value="1"/>
</dbReference>
<proteinExistence type="predicted"/>
<protein>
    <recommendedName>
        <fullName evidence="1">oleoyl-[acyl-carrier-protein] hydrolase</fullName>
        <ecNumber evidence="1">3.1.2.14</ecNumber>
    </recommendedName>
</protein>
<dbReference type="GO" id="GO:0016297">
    <property type="term" value="F:fatty acyl-[ACP] hydrolase activity"/>
    <property type="evidence" value="ECO:0007669"/>
    <property type="project" value="UniProtKB-EC"/>
</dbReference>
<dbReference type="InterPro" id="IPR036736">
    <property type="entry name" value="ACP-like_sf"/>
</dbReference>
<evidence type="ECO:0000313" key="7">
    <source>
        <dbReference type="Proteomes" id="UP001249851"/>
    </source>
</evidence>
<dbReference type="Gene3D" id="3.40.50.1820">
    <property type="entry name" value="alpha/beta hydrolase"/>
    <property type="match status" value="1"/>
</dbReference>
<dbReference type="EC" id="3.1.2.14" evidence="1"/>
<name>A0AAD9QB38_ACRCE</name>
<evidence type="ECO:0000313" key="6">
    <source>
        <dbReference type="EMBL" id="KAK2558038.1"/>
    </source>
</evidence>
<dbReference type="Pfam" id="PF00975">
    <property type="entry name" value="Thioesterase"/>
    <property type="match status" value="1"/>
</dbReference>
<dbReference type="InterPro" id="IPR009081">
    <property type="entry name" value="PP-bd_ACP"/>
</dbReference>
<dbReference type="SUPFAM" id="SSF51735">
    <property type="entry name" value="NAD(P)-binding Rossmann-fold domains"/>
    <property type="match status" value="1"/>
</dbReference>
<feature type="region of interest" description="Disordered" evidence="4">
    <location>
        <begin position="238"/>
        <end position="274"/>
    </location>
</feature>
<gene>
    <name evidence="6" type="ORF">P5673_019606</name>
</gene>
<organism evidence="6 7">
    <name type="scientific">Acropora cervicornis</name>
    <name type="common">Staghorn coral</name>
    <dbReference type="NCBI Taxonomy" id="6130"/>
    <lineage>
        <taxon>Eukaryota</taxon>
        <taxon>Metazoa</taxon>
        <taxon>Cnidaria</taxon>
        <taxon>Anthozoa</taxon>
        <taxon>Hexacorallia</taxon>
        <taxon>Scleractinia</taxon>
        <taxon>Astrocoeniina</taxon>
        <taxon>Acroporidae</taxon>
        <taxon>Acropora</taxon>
    </lineage>
</organism>
<dbReference type="PROSITE" id="PS50075">
    <property type="entry name" value="CARRIER"/>
    <property type="match status" value="1"/>
</dbReference>
<evidence type="ECO:0000259" key="5">
    <source>
        <dbReference type="PROSITE" id="PS50075"/>
    </source>
</evidence>
<dbReference type="AlphaFoldDB" id="A0AAD9QB38"/>
<dbReference type="PANTHER" id="PTHR43775:SF37">
    <property type="entry name" value="SI:DKEY-61P9.11"/>
    <property type="match status" value="1"/>
</dbReference>